<evidence type="ECO:0000313" key="2">
    <source>
        <dbReference type="EMBL" id="CAD9808858.1"/>
    </source>
</evidence>
<proteinExistence type="predicted"/>
<dbReference type="PANTHER" id="PTHR33418:SF1">
    <property type="entry name" value="HELICASE-ASSOCIATED DOMAIN-CONTAINING PROTEIN"/>
    <property type="match status" value="1"/>
</dbReference>
<feature type="domain" description="Helicase-associated" evidence="1">
    <location>
        <begin position="307"/>
        <end position="367"/>
    </location>
</feature>
<dbReference type="InterPro" id="IPR005114">
    <property type="entry name" value="Helicase_assoc"/>
</dbReference>
<evidence type="ECO:0000259" key="1">
    <source>
        <dbReference type="Pfam" id="PF03457"/>
    </source>
</evidence>
<accession>A0A7S2U6J2</accession>
<protein>
    <recommendedName>
        <fullName evidence="1">Helicase-associated domain-containing protein</fullName>
    </recommendedName>
</protein>
<name>A0A7S2U6J2_9STRA</name>
<dbReference type="Gene3D" id="6.10.140.530">
    <property type="match status" value="7"/>
</dbReference>
<feature type="domain" description="Helicase-associated" evidence="1">
    <location>
        <begin position="375"/>
        <end position="440"/>
    </location>
</feature>
<dbReference type="Pfam" id="PF03457">
    <property type="entry name" value="HA"/>
    <property type="match status" value="7"/>
</dbReference>
<dbReference type="PANTHER" id="PTHR33418">
    <property type="entry name" value="HELICASE-ASSOCIATED"/>
    <property type="match status" value="1"/>
</dbReference>
<feature type="domain" description="Helicase-associated" evidence="1">
    <location>
        <begin position="240"/>
        <end position="300"/>
    </location>
</feature>
<dbReference type="AlphaFoldDB" id="A0A7S2U6J2"/>
<feature type="domain" description="Helicase-associated" evidence="1">
    <location>
        <begin position="74"/>
        <end position="136"/>
    </location>
</feature>
<feature type="domain" description="Helicase-associated" evidence="1">
    <location>
        <begin position="9"/>
        <end position="64"/>
    </location>
</feature>
<organism evidence="2">
    <name type="scientific">Attheya septentrionalis</name>
    <dbReference type="NCBI Taxonomy" id="420275"/>
    <lineage>
        <taxon>Eukaryota</taxon>
        <taxon>Sar</taxon>
        <taxon>Stramenopiles</taxon>
        <taxon>Ochrophyta</taxon>
        <taxon>Bacillariophyta</taxon>
        <taxon>Coscinodiscophyceae</taxon>
        <taxon>Chaetocerotophycidae</taxon>
        <taxon>Chaetocerotales</taxon>
        <taxon>Attheyaceae</taxon>
        <taxon>Attheya</taxon>
    </lineage>
</organism>
<feature type="domain" description="Helicase-associated" evidence="1">
    <location>
        <begin position="447"/>
        <end position="513"/>
    </location>
</feature>
<sequence>MSTTTNKMTWEQSCEELQTYFNKHGNSNVPAKFGRLGMWVVRQRNADRLKLKPWQLDKLNALNFDWETKLEKDERAWNQMFVLLQQFLKEHGHTRVPCQYVSQGLQLGQWVTSQQKLHRKAKIRDDRRRQLKSVGFLWARDERLVWTDKERVRGMVDGAWTKMYNHLVEFHQEHKHCMVSRRMLVKTDGGSSKNLGTWVIRQRVALIDGTLKNERKQLLDDLGFVWEIDNYDVDRSLRARQWEEMYNKLQAFKKTNGHCRIPAIYKDDPTLGKWARNQRSFEKSGRLDESRFERLDVVGFDWNPWGSHWNEMYAKLTTYYEKFGHCKIPVTYPDDPVLGLWVRNLRMLQTKGKVSDDRIKRLNELEFVWDSNQMRWDTMVNHMKEFIRVNGRVRVPDKYVTTDGVQLGWWARTQKSARNGTSKNNHLTPQRIAQLDAAGFVWGSALDEQWNTMFNRLKQFKQQYGHCGVPRSFKGDDDNGCHLGSWAALQRQKRNTMDTLSLERKEKLDSIGFLWDTTNDESSCKKPRLQY</sequence>
<feature type="domain" description="Helicase-associated" evidence="1">
    <location>
        <begin position="158"/>
        <end position="224"/>
    </location>
</feature>
<gene>
    <name evidence="2" type="ORF">ASEP1449_LOCUS680</name>
</gene>
<reference evidence="2" key="1">
    <citation type="submission" date="2021-01" db="EMBL/GenBank/DDBJ databases">
        <authorList>
            <person name="Corre E."/>
            <person name="Pelletier E."/>
            <person name="Niang G."/>
            <person name="Scheremetjew M."/>
            <person name="Finn R."/>
            <person name="Kale V."/>
            <person name="Holt S."/>
            <person name="Cochrane G."/>
            <person name="Meng A."/>
            <person name="Brown T."/>
            <person name="Cohen L."/>
        </authorList>
    </citation>
    <scope>NUCLEOTIDE SEQUENCE</scope>
    <source>
        <strain evidence="2">CCMP2084</strain>
    </source>
</reference>
<dbReference type="EMBL" id="HBHQ01001063">
    <property type="protein sequence ID" value="CAD9808858.1"/>
    <property type="molecule type" value="Transcribed_RNA"/>
</dbReference>